<dbReference type="GO" id="GO:0016791">
    <property type="term" value="F:phosphatase activity"/>
    <property type="evidence" value="ECO:0007669"/>
    <property type="project" value="TreeGrafter"/>
</dbReference>
<gene>
    <name evidence="1" type="ORF">Q8G35_28105</name>
</gene>
<dbReference type="InterPro" id="IPR050275">
    <property type="entry name" value="PGM_Phosphatase"/>
</dbReference>
<organism evidence="1 2">
    <name type="scientific">Peribacillus simplex</name>
    <dbReference type="NCBI Taxonomy" id="1478"/>
    <lineage>
        <taxon>Bacteria</taxon>
        <taxon>Bacillati</taxon>
        <taxon>Bacillota</taxon>
        <taxon>Bacilli</taxon>
        <taxon>Bacillales</taxon>
        <taxon>Bacillaceae</taxon>
        <taxon>Peribacillus</taxon>
    </lineage>
</organism>
<name>A0AA90NXI8_9BACI</name>
<sequence>MQKKIYIVRHCEAQGQPSESQLTEKGSKQAKYLVDFFSNAKIDRIISSPFLRAIQSVEPLSEKTNIKIEIDERLSERTLSTTDLPDWYEKLQATFNDMELKFEGGESSQEAMNRIVDVVEEVFKIGTENTVIVSHGNIISLLLKNYNRDFDFECWKNLSNPDVFQINCINNEVILERIWDEDKMNGCSVIL</sequence>
<protein>
    <submittedName>
        <fullName evidence="1">Histidine phosphatase family protein</fullName>
        <ecNumber evidence="1">3.1.3.-</ecNumber>
    </submittedName>
</protein>
<dbReference type="RefSeq" id="WP_305163084.1">
    <property type="nucleotide sequence ID" value="NZ_JAUUTP010000067.1"/>
</dbReference>
<keyword evidence="1" id="KW-0378">Hydrolase</keyword>
<evidence type="ECO:0000313" key="2">
    <source>
        <dbReference type="Proteomes" id="UP001178277"/>
    </source>
</evidence>
<dbReference type="AlphaFoldDB" id="A0AA90NXI8"/>
<dbReference type="CDD" id="cd07067">
    <property type="entry name" value="HP_PGM_like"/>
    <property type="match status" value="1"/>
</dbReference>
<dbReference type="EMBL" id="JAUUTP010000067">
    <property type="protein sequence ID" value="MDP1422111.1"/>
    <property type="molecule type" value="Genomic_DNA"/>
</dbReference>
<reference evidence="1" key="1">
    <citation type="submission" date="2023-07" db="EMBL/GenBank/DDBJ databases">
        <title>Murine gut Bacillus species.</title>
        <authorList>
            <person name="Gutman E."/>
            <person name="Hashuel R."/>
            <person name="Litvak Y."/>
        </authorList>
    </citation>
    <scope>NUCLEOTIDE SEQUENCE</scope>
    <source>
        <strain evidence="1">RU283</strain>
    </source>
</reference>
<dbReference type="InterPro" id="IPR029033">
    <property type="entry name" value="His_PPase_superfam"/>
</dbReference>
<dbReference type="SMART" id="SM00855">
    <property type="entry name" value="PGAM"/>
    <property type="match status" value="1"/>
</dbReference>
<proteinExistence type="predicted"/>
<evidence type="ECO:0000313" key="1">
    <source>
        <dbReference type="EMBL" id="MDP1422111.1"/>
    </source>
</evidence>
<dbReference type="Proteomes" id="UP001178277">
    <property type="component" value="Unassembled WGS sequence"/>
</dbReference>
<dbReference type="GO" id="GO:0005737">
    <property type="term" value="C:cytoplasm"/>
    <property type="evidence" value="ECO:0007669"/>
    <property type="project" value="TreeGrafter"/>
</dbReference>
<dbReference type="SUPFAM" id="SSF53254">
    <property type="entry name" value="Phosphoglycerate mutase-like"/>
    <property type="match status" value="1"/>
</dbReference>
<accession>A0AA90NXI8</accession>
<comment type="caution">
    <text evidence="1">The sequence shown here is derived from an EMBL/GenBank/DDBJ whole genome shotgun (WGS) entry which is preliminary data.</text>
</comment>
<dbReference type="InterPro" id="IPR013078">
    <property type="entry name" value="His_Pase_superF_clade-1"/>
</dbReference>
<dbReference type="Gene3D" id="3.40.50.1240">
    <property type="entry name" value="Phosphoglycerate mutase-like"/>
    <property type="match status" value="1"/>
</dbReference>
<dbReference type="PANTHER" id="PTHR48100:SF1">
    <property type="entry name" value="HISTIDINE PHOSPHATASE FAMILY PROTEIN-RELATED"/>
    <property type="match status" value="1"/>
</dbReference>
<dbReference type="Pfam" id="PF00300">
    <property type="entry name" value="His_Phos_1"/>
    <property type="match status" value="1"/>
</dbReference>
<dbReference type="PANTHER" id="PTHR48100">
    <property type="entry name" value="BROAD-SPECIFICITY PHOSPHATASE YOR283W-RELATED"/>
    <property type="match status" value="1"/>
</dbReference>
<dbReference type="EC" id="3.1.3.-" evidence="1"/>